<evidence type="ECO:0000256" key="1">
    <source>
        <dbReference type="ARBA" id="ARBA00022491"/>
    </source>
</evidence>
<dbReference type="EMBL" id="JAOUSF010000001">
    <property type="protein sequence ID" value="MCU9612357.1"/>
    <property type="molecule type" value="Genomic_DNA"/>
</dbReference>
<gene>
    <name evidence="5" type="ORF">OEV98_02120</name>
</gene>
<evidence type="ECO:0000313" key="6">
    <source>
        <dbReference type="Proteomes" id="UP001209318"/>
    </source>
</evidence>
<organism evidence="5 6">
    <name type="scientific">Perspicuibacillus lycopersici</name>
    <dbReference type="NCBI Taxonomy" id="1325689"/>
    <lineage>
        <taxon>Bacteria</taxon>
        <taxon>Bacillati</taxon>
        <taxon>Bacillota</taxon>
        <taxon>Bacilli</taxon>
        <taxon>Bacillales</taxon>
        <taxon>Bacillaceae</taxon>
        <taxon>Perspicuibacillus</taxon>
    </lineage>
</organism>
<name>A0AAE3LM53_9BACI</name>
<sequence>MAKRQLIMEKAIELFAKQGIESTSVQQITELCGISKGAFYLSFKSKDELIVSIIDDFIKKITSDIDRVVNSPKNVQEKLYDFYLSSFKLLQDHREFAKMFIKEQLHTVNQALLNRINYYEQLTNQAMLRLLDELYGEKIKENKYDLLISMRGLTESYSKLFFTINVPLNLPLLARALVEKTNLLANHTSIVFLNENLVQQIKHPSTDYITITKIIQEIDRLKKIVTNQLESESLDILKNQLQNDVPTHAIILGLLQNIKNNEDCKWLVFMVEQYLNNK</sequence>
<evidence type="ECO:0000313" key="5">
    <source>
        <dbReference type="EMBL" id="MCU9612357.1"/>
    </source>
</evidence>
<dbReference type="PANTHER" id="PTHR43479">
    <property type="entry name" value="ACREF/ENVCD OPERON REPRESSOR-RELATED"/>
    <property type="match status" value="1"/>
</dbReference>
<dbReference type="InterPro" id="IPR001647">
    <property type="entry name" value="HTH_TetR"/>
</dbReference>
<dbReference type="Pfam" id="PF00440">
    <property type="entry name" value="TetR_N"/>
    <property type="match status" value="1"/>
</dbReference>
<reference evidence="5" key="1">
    <citation type="submission" date="2022-10" db="EMBL/GenBank/DDBJ databases">
        <title>Description of Fervidibacillus gen. nov. in the family Fervidibacillaceae fam. nov. with two species, Fervidibacillus albus sp. nov., and Fervidibacillus halotolerans sp. nov., isolated from tidal flat sediments.</title>
        <authorList>
            <person name="Kwon K.K."/>
            <person name="Yang S.-H."/>
        </authorList>
    </citation>
    <scope>NUCLEOTIDE SEQUENCE</scope>
    <source>
        <strain evidence="5">JCM 19140</strain>
    </source>
</reference>
<dbReference type="PROSITE" id="PS50977">
    <property type="entry name" value="HTH_TETR_2"/>
    <property type="match status" value="1"/>
</dbReference>
<keyword evidence="6" id="KW-1185">Reference proteome</keyword>
<dbReference type="AlphaFoldDB" id="A0AAE3LM53"/>
<accession>A0AAE3LM53</accession>
<evidence type="ECO:0000259" key="4">
    <source>
        <dbReference type="PROSITE" id="PS50977"/>
    </source>
</evidence>
<dbReference type="InterPro" id="IPR050624">
    <property type="entry name" value="HTH-type_Tx_Regulator"/>
</dbReference>
<dbReference type="SUPFAM" id="SSF46689">
    <property type="entry name" value="Homeodomain-like"/>
    <property type="match status" value="1"/>
</dbReference>
<dbReference type="Proteomes" id="UP001209318">
    <property type="component" value="Unassembled WGS sequence"/>
</dbReference>
<evidence type="ECO:0000256" key="3">
    <source>
        <dbReference type="PROSITE-ProRule" id="PRU00335"/>
    </source>
</evidence>
<dbReference type="GO" id="GO:0003677">
    <property type="term" value="F:DNA binding"/>
    <property type="evidence" value="ECO:0007669"/>
    <property type="project" value="UniProtKB-UniRule"/>
</dbReference>
<feature type="domain" description="HTH tetR-type" evidence="4">
    <location>
        <begin position="1"/>
        <end position="61"/>
    </location>
</feature>
<dbReference type="RefSeq" id="WP_263071489.1">
    <property type="nucleotide sequence ID" value="NZ_JAOUSF010000001.1"/>
</dbReference>
<proteinExistence type="predicted"/>
<evidence type="ECO:0000256" key="2">
    <source>
        <dbReference type="ARBA" id="ARBA00023125"/>
    </source>
</evidence>
<dbReference type="PRINTS" id="PR00455">
    <property type="entry name" value="HTHTETR"/>
</dbReference>
<dbReference type="PANTHER" id="PTHR43479:SF11">
    <property type="entry name" value="ACREF_ENVCD OPERON REPRESSOR-RELATED"/>
    <property type="match status" value="1"/>
</dbReference>
<keyword evidence="2 3" id="KW-0238">DNA-binding</keyword>
<comment type="caution">
    <text evidence="5">The sequence shown here is derived from an EMBL/GenBank/DDBJ whole genome shotgun (WGS) entry which is preliminary data.</text>
</comment>
<feature type="DNA-binding region" description="H-T-H motif" evidence="3">
    <location>
        <begin position="24"/>
        <end position="43"/>
    </location>
</feature>
<keyword evidence="1" id="KW-0678">Repressor</keyword>
<dbReference type="InterPro" id="IPR009057">
    <property type="entry name" value="Homeodomain-like_sf"/>
</dbReference>
<dbReference type="Gene3D" id="1.10.357.10">
    <property type="entry name" value="Tetracycline Repressor, domain 2"/>
    <property type="match status" value="1"/>
</dbReference>
<protein>
    <submittedName>
        <fullName evidence="5">TetR/AcrR family transcriptional regulator</fullName>
    </submittedName>
</protein>